<reference evidence="12" key="1">
    <citation type="journal article" date="2005" name="Nature">
        <title>Sequencing of Aspergillus nidulans and comparative analysis with A. fumigatus and A. oryzae.</title>
        <authorList>
            <person name="Galagan J.E."/>
            <person name="Calvo S.E."/>
            <person name="Cuomo C."/>
            <person name="Ma L.J."/>
            <person name="Wortman J.R."/>
            <person name="Batzoglou S."/>
            <person name="Lee S.I."/>
            <person name="Basturkmen M."/>
            <person name="Spevak C.C."/>
            <person name="Clutterbuck J."/>
            <person name="Kapitonov V."/>
            <person name="Jurka J."/>
            <person name="Scazzocchio C."/>
            <person name="Farman M."/>
            <person name="Butler J."/>
            <person name="Purcell S."/>
            <person name="Harris S."/>
            <person name="Braus G.H."/>
            <person name="Draht O."/>
            <person name="Busch S."/>
            <person name="D'Enfert C."/>
            <person name="Bouchier C."/>
            <person name="Goldman G.H."/>
            <person name="Bell-Pedersen D."/>
            <person name="Griffiths-Jones S."/>
            <person name="Doonan J.H."/>
            <person name="Yu J."/>
            <person name="Vienken K."/>
            <person name="Pain A."/>
            <person name="Freitag M."/>
            <person name="Selker E.U."/>
            <person name="Archer D.B."/>
            <person name="Penalva M.A."/>
            <person name="Oakley B.R."/>
            <person name="Momany M."/>
            <person name="Tanaka T."/>
            <person name="Kumagai T."/>
            <person name="Asai K."/>
            <person name="Machida M."/>
            <person name="Nierman W.C."/>
            <person name="Denning D.W."/>
            <person name="Caddick M."/>
            <person name="Hynes M."/>
            <person name="Paoletti M."/>
            <person name="Fischer R."/>
            <person name="Miller B."/>
            <person name="Dyer P."/>
            <person name="Sachs M.S."/>
            <person name="Osmani S.A."/>
            <person name="Birren B.W."/>
        </authorList>
    </citation>
    <scope>NUCLEOTIDE SEQUENCE [LARGE SCALE GENOMIC DNA]</scope>
    <source>
        <strain evidence="12">FGSC A4 / ATCC 38163 / CBS 112.46 / NRRL 194 / M139</strain>
    </source>
</reference>
<dbReference type="KEGG" id="ani:ANIA_06810"/>
<feature type="compositionally biased region" description="Low complexity" evidence="10">
    <location>
        <begin position="326"/>
        <end position="348"/>
    </location>
</feature>
<dbReference type="STRING" id="227321.Q5AY20"/>
<dbReference type="GeneID" id="2870670"/>
<evidence type="ECO:0000256" key="6">
    <source>
        <dbReference type="ARBA" id="ARBA00023239"/>
    </source>
</evidence>
<evidence type="ECO:0000256" key="10">
    <source>
        <dbReference type="SAM" id="MobiDB-lite"/>
    </source>
</evidence>
<dbReference type="CDD" id="cd00685">
    <property type="entry name" value="Trans_IPPS_HT"/>
    <property type="match status" value="1"/>
</dbReference>
<dbReference type="PROSITE" id="PS00723">
    <property type="entry name" value="POLYPRENYL_SYNTHASE_1"/>
    <property type="match status" value="1"/>
</dbReference>
<dbReference type="GO" id="GO:0043386">
    <property type="term" value="P:mycotoxin biosynthetic process"/>
    <property type="evidence" value="ECO:0007669"/>
    <property type="project" value="UniProtKB-ARBA"/>
</dbReference>
<protein>
    <submittedName>
        <fullName evidence="11">ThiJ/PfpI family protein (AFU_orthologue AFUA_3G01210)</fullName>
    </submittedName>
</protein>
<dbReference type="eggNOG" id="KOG0777">
    <property type="taxonomic scope" value="Eukaryota"/>
</dbReference>
<dbReference type="InParanoid" id="Q5AY20"/>
<dbReference type="Gene3D" id="1.10.600.10">
    <property type="entry name" value="Farnesyl Diphosphate Synthase"/>
    <property type="match status" value="2"/>
</dbReference>
<dbReference type="InterPro" id="IPR033749">
    <property type="entry name" value="Polyprenyl_synt_CS"/>
</dbReference>
<dbReference type="OrthoDB" id="6921389at2759"/>
<dbReference type="HOGENOM" id="CLU_014015_10_0_1"/>
<evidence type="ECO:0000256" key="3">
    <source>
        <dbReference type="ARBA" id="ARBA00022723"/>
    </source>
</evidence>
<sequence>MAQPRTSILTNKDVTSYAVPRYAPDMAGFCHGYELRRHRYEHKANEGSLRCRADWETFIGPIERWGSCNPWDGHFGAVVLPFCRLERLAVLNMETDNVGLDETQYRTVRSILGTKQIQSKMLLELLSIDAPCAEVVIDSWKTMVSTTAKQDKKRVFGNLDEYVDFRIVDTGAPFVDMLMRFGMGILLSEDEQRMVEPLVKPCYAALGLANDYFSFDIEWEEFLQEGDKTTMTNAAKERVREVTNKYEQQYQQNVEEFAAGPGKERPHLLEYLKAEGYQIPGNVAWSLRCPRYHPELCETAGALLREDQTISTALEDPAFADERPGASSSGRSNSRSRSASDSDLSDASPTFWSEYSRSSHLLGPAEYISSLPSKGVREAFIEGLNVWLVLPDQRVNELKSIAQSLHNASLMLDDIEDHSPLRRGRPATHTIFGAEQTINSANYLLIDAMQKVRALDDPVCLDIYLEEMHNLFVGQSFDLYWTRQGQCPSEDEYLAMVRLKTSGLFRLLTRLMAQIAPVQRGLDRRLSNLSDSLGEFFQIRDDYKNLSSEYTGQKGFCEDLDECKFSFPLIHALNTQPKNVQLRGILQQSRSPGGLDIPLKETVLQHLRDAGSLEYTDKKMQELMERITGGIVDIEKASGVSNWMVRLLIHRLKVIYQKSKSTSTNTHIRNTYTTLTKMPSKRILIVLSDANYFPLKKPAGSGEGSSSNSKIVDQPSGFFLMELAKPLQKLLDAGHEVTFASPEGREPQPDPNSESLLAFAGNFYERRRENELLERMKKENGFTKPRKLNSISDDELKNFAGVFIPGGHAPLADLGDNKDLGRILEYFHKENKPTAAICHGPYALLSTKVSGGEFAYKGYKITSWSNAEEKVMESMLGGEVEKVETALMNAGAEMVEGAKEKVGQTTLHRELLTGGNPMAADELGNRFVKMISV</sequence>
<evidence type="ECO:0000256" key="5">
    <source>
        <dbReference type="ARBA" id="ARBA00023229"/>
    </source>
</evidence>
<evidence type="ECO:0000256" key="9">
    <source>
        <dbReference type="ARBA" id="ARBA00038372"/>
    </source>
</evidence>
<comment type="similarity">
    <text evidence="9">In the N-terminal section; belongs to the terpene synthase family.</text>
</comment>
<dbReference type="PROSITE" id="PS00444">
    <property type="entry name" value="POLYPRENYL_SYNTHASE_2"/>
    <property type="match status" value="1"/>
</dbReference>
<dbReference type="InterPro" id="IPR000092">
    <property type="entry name" value="Polyprenyl_synt"/>
</dbReference>
<evidence type="ECO:0000256" key="7">
    <source>
        <dbReference type="ARBA" id="ARBA00023268"/>
    </source>
</evidence>
<dbReference type="SUPFAM" id="SSF48576">
    <property type="entry name" value="Terpenoid synthases"/>
    <property type="match status" value="2"/>
</dbReference>
<name>Q5AY20_EMENI</name>
<keyword evidence="2" id="KW-0808">Transferase</keyword>
<keyword evidence="3" id="KW-0479">Metal-binding</keyword>
<dbReference type="PANTHER" id="PTHR12001">
    <property type="entry name" value="GERANYLGERANYL PYROPHOSPHATE SYNTHASE"/>
    <property type="match status" value="1"/>
</dbReference>
<dbReference type="GO" id="GO:0046872">
    <property type="term" value="F:metal ion binding"/>
    <property type="evidence" value="ECO:0007669"/>
    <property type="project" value="UniProtKB-KW"/>
</dbReference>
<dbReference type="SFLD" id="SFLDS00005">
    <property type="entry name" value="Isoprenoid_Synthase_Type_I"/>
    <property type="match status" value="1"/>
</dbReference>
<organism evidence="11 12">
    <name type="scientific">Emericella nidulans (strain FGSC A4 / ATCC 38163 / CBS 112.46 / NRRL 194 / M139)</name>
    <name type="common">Aspergillus nidulans</name>
    <dbReference type="NCBI Taxonomy" id="227321"/>
    <lineage>
        <taxon>Eukaryota</taxon>
        <taxon>Fungi</taxon>
        <taxon>Dikarya</taxon>
        <taxon>Ascomycota</taxon>
        <taxon>Pezizomycotina</taxon>
        <taxon>Eurotiomycetes</taxon>
        <taxon>Eurotiomycetidae</taxon>
        <taxon>Eurotiales</taxon>
        <taxon>Aspergillaceae</taxon>
        <taxon>Aspergillus</taxon>
        <taxon>Aspergillus subgen. Nidulantes</taxon>
    </lineage>
</organism>
<keyword evidence="7" id="KW-0511">Multifunctional enzyme</keyword>
<dbReference type="Pfam" id="PF19086">
    <property type="entry name" value="Terpene_syn_C_2"/>
    <property type="match status" value="1"/>
</dbReference>
<evidence type="ECO:0000256" key="4">
    <source>
        <dbReference type="ARBA" id="ARBA00022842"/>
    </source>
</evidence>
<dbReference type="Pfam" id="PF00348">
    <property type="entry name" value="polyprenyl_synt"/>
    <property type="match status" value="1"/>
</dbReference>
<dbReference type="PANTHER" id="PTHR12001:SF72">
    <property type="entry name" value="THIJ_PFPI FAMILY PROTEIN (AFU_ORTHOLOGUE AFUA_3G01210)-RELATED"/>
    <property type="match status" value="1"/>
</dbReference>
<evidence type="ECO:0000256" key="8">
    <source>
        <dbReference type="ARBA" id="ARBA00038363"/>
    </source>
</evidence>
<keyword evidence="6" id="KW-0456">Lyase</keyword>
<dbReference type="GO" id="GO:0008299">
    <property type="term" value="P:isoprenoid biosynthetic process"/>
    <property type="evidence" value="ECO:0000318"/>
    <property type="project" value="GO_Central"/>
</dbReference>
<dbReference type="Gene3D" id="3.40.50.880">
    <property type="match status" value="1"/>
</dbReference>
<dbReference type="Pfam" id="PF17124">
    <property type="entry name" value="ThiJ_like"/>
    <property type="match status" value="1"/>
</dbReference>
<reference evidence="12" key="2">
    <citation type="journal article" date="2009" name="Fungal Genet. Biol.">
        <title>The 2008 update of the Aspergillus nidulans genome annotation: a community effort.</title>
        <authorList>
            <person name="Wortman J.R."/>
            <person name="Gilsenan J.M."/>
            <person name="Joardar V."/>
            <person name="Deegan J."/>
            <person name="Clutterbuck J."/>
            <person name="Andersen M.R."/>
            <person name="Archer D."/>
            <person name="Bencina M."/>
            <person name="Braus G."/>
            <person name="Coutinho P."/>
            <person name="von Dohren H."/>
            <person name="Doonan J."/>
            <person name="Driessen A.J."/>
            <person name="Durek P."/>
            <person name="Espeso E."/>
            <person name="Fekete E."/>
            <person name="Flipphi M."/>
            <person name="Estrada C.G."/>
            <person name="Geysens S."/>
            <person name="Goldman G."/>
            <person name="de Groot P.W."/>
            <person name="Hansen K."/>
            <person name="Harris S.D."/>
            <person name="Heinekamp T."/>
            <person name="Helmstaedt K."/>
            <person name="Henrissat B."/>
            <person name="Hofmann G."/>
            <person name="Homan T."/>
            <person name="Horio T."/>
            <person name="Horiuchi H."/>
            <person name="James S."/>
            <person name="Jones M."/>
            <person name="Karaffa L."/>
            <person name="Karanyi Z."/>
            <person name="Kato M."/>
            <person name="Keller N."/>
            <person name="Kelly D.E."/>
            <person name="Kiel J.A."/>
            <person name="Kim J.M."/>
            <person name="van der Klei I.J."/>
            <person name="Klis F.M."/>
            <person name="Kovalchuk A."/>
            <person name="Krasevec N."/>
            <person name="Kubicek C.P."/>
            <person name="Liu B."/>
            <person name="Maccabe A."/>
            <person name="Meyer V."/>
            <person name="Mirabito P."/>
            <person name="Miskei M."/>
            <person name="Mos M."/>
            <person name="Mullins J."/>
            <person name="Nelson D.R."/>
            <person name="Nielsen J."/>
            <person name="Oakley B.R."/>
            <person name="Osmani S.A."/>
            <person name="Pakula T."/>
            <person name="Paszewski A."/>
            <person name="Paulsen I."/>
            <person name="Pilsyk S."/>
            <person name="Pocsi I."/>
            <person name="Punt P.J."/>
            <person name="Ram A.F."/>
            <person name="Ren Q."/>
            <person name="Robellet X."/>
            <person name="Robson G."/>
            <person name="Seiboth B."/>
            <person name="van Solingen P."/>
            <person name="Specht T."/>
            <person name="Sun J."/>
            <person name="Taheri-Talesh N."/>
            <person name="Takeshita N."/>
            <person name="Ussery D."/>
            <person name="vanKuyk P.A."/>
            <person name="Visser H."/>
            <person name="van de Vondervoort P.J."/>
            <person name="de Vries R.P."/>
            <person name="Walton J."/>
            <person name="Xiang X."/>
            <person name="Xiong Y."/>
            <person name="Zeng A.P."/>
            <person name="Brandt B.W."/>
            <person name="Cornell M.J."/>
            <person name="van den Hondel C.A."/>
            <person name="Visser J."/>
            <person name="Oliver S.G."/>
            <person name="Turner G."/>
        </authorList>
    </citation>
    <scope>GENOME REANNOTATION</scope>
    <source>
        <strain evidence="12">FGSC A4 / ATCC 38163 / CBS 112.46 / NRRL 194 / M139</strain>
    </source>
</reference>
<dbReference type="RefSeq" id="XP_664414.1">
    <property type="nucleotide sequence ID" value="XM_659322.2"/>
</dbReference>
<evidence type="ECO:0000313" key="11">
    <source>
        <dbReference type="EMBL" id="CBF71507.1"/>
    </source>
</evidence>
<dbReference type="InterPro" id="IPR032633">
    <property type="entry name" value="ThiJ-like"/>
</dbReference>
<gene>
    <name evidence="11" type="ORF">ANIA_06810</name>
</gene>
<comment type="pathway">
    <text evidence="1">Secondary metabolite biosynthesis; terpenoid biosynthesis.</text>
</comment>
<comment type="similarity">
    <text evidence="8">In the C-terminal section; belongs to the FPP/GGPP synthase family.</text>
</comment>
<dbReference type="Proteomes" id="UP000000560">
    <property type="component" value="Chromosome I"/>
</dbReference>
<accession>Q5AY20</accession>
<dbReference type="CDD" id="cd03141">
    <property type="entry name" value="GATase1_Hsp31_like"/>
    <property type="match status" value="1"/>
</dbReference>
<keyword evidence="5" id="KW-0414">Isoprene biosynthesis</keyword>
<dbReference type="GO" id="GO:0016829">
    <property type="term" value="F:lyase activity"/>
    <property type="evidence" value="ECO:0007669"/>
    <property type="project" value="UniProtKB-KW"/>
</dbReference>
<keyword evidence="4" id="KW-0460">Magnesium</keyword>
<dbReference type="InterPro" id="IPR008949">
    <property type="entry name" value="Isoprenoid_synthase_dom_sf"/>
</dbReference>
<evidence type="ECO:0000313" key="12">
    <source>
        <dbReference type="Proteomes" id="UP000000560"/>
    </source>
</evidence>
<dbReference type="OMA" id="VKPCYAA"/>
<feature type="region of interest" description="Disordered" evidence="10">
    <location>
        <begin position="314"/>
        <end position="348"/>
    </location>
</feature>
<dbReference type="SUPFAM" id="SSF52317">
    <property type="entry name" value="Class I glutamine amidotransferase-like"/>
    <property type="match status" value="1"/>
</dbReference>
<proteinExistence type="inferred from homology"/>
<evidence type="ECO:0000256" key="2">
    <source>
        <dbReference type="ARBA" id="ARBA00022679"/>
    </source>
</evidence>
<evidence type="ECO:0000256" key="1">
    <source>
        <dbReference type="ARBA" id="ARBA00004721"/>
    </source>
</evidence>
<accession>C8V2F0</accession>
<dbReference type="AlphaFoldDB" id="Q5AY20"/>
<keyword evidence="12" id="KW-1185">Reference proteome</keyword>
<dbReference type="InterPro" id="IPR029062">
    <property type="entry name" value="Class_I_gatase-like"/>
</dbReference>
<dbReference type="EMBL" id="BN001301">
    <property type="protein sequence ID" value="CBF71507.1"/>
    <property type="molecule type" value="Genomic_DNA"/>
</dbReference>
<dbReference type="GO" id="GO:0004311">
    <property type="term" value="F:geranylgeranyl diphosphate synthase activity"/>
    <property type="evidence" value="ECO:0000318"/>
    <property type="project" value="GO_Central"/>
</dbReference>
<dbReference type="GO" id="GO:0046165">
    <property type="term" value="P:alcohol biosynthetic process"/>
    <property type="evidence" value="ECO:0007669"/>
    <property type="project" value="UniProtKB-ARBA"/>
</dbReference>